<dbReference type="HOGENOM" id="CLU_2346457_0_0_1"/>
<dbReference type="Proteomes" id="UP000008177">
    <property type="component" value="Unplaced contigs"/>
</dbReference>
<reference evidence="2" key="1">
    <citation type="journal article" date="2011" name="PLoS Genet.">
        <title>Genomic analysis of the necrotrophic fungal pathogens Sclerotinia sclerotiorum and Botrytis cinerea.</title>
        <authorList>
            <person name="Amselem J."/>
            <person name="Cuomo C.A."/>
            <person name="van Kan J.A."/>
            <person name="Viaud M."/>
            <person name="Benito E.P."/>
            <person name="Couloux A."/>
            <person name="Coutinho P.M."/>
            <person name="de Vries R.P."/>
            <person name="Dyer P.S."/>
            <person name="Fillinger S."/>
            <person name="Fournier E."/>
            <person name="Gout L."/>
            <person name="Hahn M."/>
            <person name="Kohn L."/>
            <person name="Lapalu N."/>
            <person name="Plummer K.M."/>
            <person name="Pradier J.M."/>
            <person name="Quevillon E."/>
            <person name="Sharon A."/>
            <person name="Simon A."/>
            <person name="ten Have A."/>
            <person name="Tudzynski B."/>
            <person name="Tudzynski P."/>
            <person name="Wincker P."/>
            <person name="Andrew M."/>
            <person name="Anthouard V."/>
            <person name="Beever R.E."/>
            <person name="Beffa R."/>
            <person name="Benoit I."/>
            <person name="Bouzid O."/>
            <person name="Brault B."/>
            <person name="Chen Z."/>
            <person name="Choquer M."/>
            <person name="Collemare J."/>
            <person name="Cotton P."/>
            <person name="Danchin E.G."/>
            <person name="Da Silva C."/>
            <person name="Gautier A."/>
            <person name="Giraud C."/>
            <person name="Giraud T."/>
            <person name="Gonzalez C."/>
            <person name="Grossetete S."/>
            <person name="Guldener U."/>
            <person name="Henrissat B."/>
            <person name="Howlett B.J."/>
            <person name="Kodira C."/>
            <person name="Kretschmer M."/>
            <person name="Lappartient A."/>
            <person name="Leroch M."/>
            <person name="Levis C."/>
            <person name="Mauceli E."/>
            <person name="Neuveglise C."/>
            <person name="Oeser B."/>
            <person name="Pearson M."/>
            <person name="Poulain J."/>
            <person name="Poussereau N."/>
            <person name="Quesneville H."/>
            <person name="Rascle C."/>
            <person name="Schumacher J."/>
            <person name="Segurens B."/>
            <person name="Sexton A."/>
            <person name="Silva E."/>
            <person name="Sirven C."/>
            <person name="Soanes D.M."/>
            <person name="Talbot N.J."/>
            <person name="Templeton M."/>
            <person name="Yandava C."/>
            <person name="Yarden O."/>
            <person name="Zeng Q."/>
            <person name="Rollins J.A."/>
            <person name="Lebrun M.H."/>
            <person name="Dickman M."/>
        </authorList>
    </citation>
    <scope>NUCLEOTIDE SEQUENCE [LARGE SCALE GENOMIC DNA]</scope>
    <source>
        <strain evidence="2">T4</strain>
    </source>
</reference>
<evidence type="ECO:0000313" key="2">
    <source>
        <dbReference type="Proteomes" id="UP000008177"/>
    </source>
</evidence>
<dbReference type="AlphaFoldDB" id="G2YQ33"/>
<dbReference type="EMBL" id="FQ790348">
    <property type="protein sequence ID" value="CCD53731.1"/>
    <property type="molecule type" value="Genomic_DNA"/>
</dbReference>
<dbReference type="InParanoid" id="G2YQ33"/>
<accession>G2YQ33</accession>
<sequence>MTVEYIVINNHQILNMQCTKSQPDHSRRRCCEGQESREIPSAISAKKSVEDKGGVIDQESNWGFFVKFSDTSVSTSSITEHPHVKTIELGSNEVTTQ</sequence>
<gene>
    <name evidence="1" type="ORF">BofuT4_P132850.1</name>
</gene>
<proteinExistence type="predicted"/>
<name>G2YQ33_BOTF4</name>
<organism evidence="1 2">
    <name type="scientific">Botryotinia fuckeliana (strain T4)</name>
    <name type="common">Noble rot fungus</name>
    <name type="synonym">Botrytis cinerea</name>
    <dbReference type="NCBI Taxonomy" id="999810"/>
    <lineage>
        <taxon>Eukaryota</taxon>
        <taxon>Fungi</taxon>
        <taxon>Dikarya</taxon>
        <taxon>Ascomycota</taxon>
        <taxon>Pezizomycotina</taxon>
        <taxon>Leotiomycetes</taxon>
        <taxon>Helotiales</taxon>
        <taxon>Sclerotiniaceae</taxon>
        <taxon>Botrytis</taxon>
    </lineage>
</organism>
<evidence type="ECO:0000313" key="1">
    <source>
        <dbReference type="EMBL" id="CCD53731.1"/>
    </source>
</evidence>
<protein>
    <submittedName>
        <fullName evidence="1">Uncharacterized protein</fullName>
    </submittedName>
</protein>